<dbReference type="InterPro" id="IPR037185">
    <property type="entry name" value="EmrE-like"/>
</dbReference>
<dbReference type="PANTHER" id="PTHR32322">
    <property type="entry name" value="INNER MEMBRANE TRANSPORTER"/>
    <property type="match status" value="1"/>
</dbReference>
<evidence type="ECO:0000256" key="7">
    <source>
        <dbReference type="SAM" id="Phobius"/>
    </source>
</evidence>
<dbReference type="RefSeq" id="WP_209845966.1">
    <property type="nucleotide sequence ID" value="NZ_CBCRVE010000002.1"/>
</dbReference>
<name>A0ABS4H0U9_9BACL</name>
<evidence type="ECO:0000256" key="1">
    <source>
        <dbReference type="ARBA" id="ARBA00004651"/>
    </source>
</evidence>
<evidence type="ECO:0000256" key="3">
    <source>
        <dbReference type="ARBA" id="ARBA00022475"/>
    </source>
</evidence>
<dbReference type="PANTHER" id="PTHR32322:SF18">
    <property type="entry name" value="S-ADENOSYLMETHIONINE_S-ADENOSYLHOMOCYSTEINE TRANSPORTER"/>
    <property type="match status" value="1"/>
</dbReference>
<dbReference type="EMBL" id="JAGGKP010000001">
    <property type="protein sequence ID" value="MBP1936149.1"/>
    <property type="molecule type" value="Genomic_DNA"/>
</dbReference>
<gene>
    <name evidence="9" type="ORF">J2Z20_001010</name>
</gene>
<feature type="transmembrane region" description="Helical" evidence="7">
    <location>
        <begin position="97"/>
        <end position="117"/>
    </location>
</feature>
<comment type="similarity">
    <text evidence="2">Belongs to the EamA transporter family.</text>
</comment>
<feature type="domain" description="EamA" evidence="8">
    <location>
        <begin position="151"/>
        <end position="286"/>
    </location>
</feature>
<comment type="caution">
    <text evidence="9">The sequence shown here is derived from an EMBL/GenBank/DDBJ whole genome shotgun (WGS) entry which is preliminary data.</text>
</comment>
<evidence type="ECO:0000313" key="9">
    <source>
        <dbReference type="EMBL" id="MBP1936149.1"/>
    </source>
</evidence>
<keyword evidence="5 7" id="KW-1133">Transmembrane helix</keyword>
<feature type="transmembrane region" description="Helical" evidence="7">
    <location>
        <begin position="269"/>
        <end position="286"/>
    </location>
</feature>
<evidence type="ECO:0000313" key="10">
    <source>
        <dbReference type="Proteomes" id="UP001519273"/>
    </source>
</evidence>
<evidence type="ECO:0000256" key="5">
    <source>
        <dbReference type="ARBA" id="ARBA00022989"/>
    </source>
</evidence>
<comment type="subcellular location">
    <subcellularLocation>
        <location evidence="1">Cell membrane</location>
        <topology evidence="1">Multi-pass membrane protein</topology>
    </subcellularLocation>
</comment>
<dbReference type="InterPro" id="IPR050638">
    <property type="entry name" value="AA-Vitamin_Transporters"/>
</dbReference>
<evidence type="ECO:0000256" key="4">
    <source>
        <dbReference type="ARBA" id="ARBA00022692"/>
    </source>
</evidence>
<keyword evidence="10" id="KW-1185">Reference proteome</keyword>
<feature type="transmembrane region" description="Helical" evidence="7">
    <location>
        <begin position="211"/>
        <end position="232"/>
    </location>
</feature>
<protein>
    <submittedName>
        <fullName evidence="9">Drug/metabolite transporter (DMT)-like permease</fullName>
    </submittedName>
</protein>
<feature type="transmembrane region" description="Helical" evidence="7">
    <location>
        <begin position="38"/>
        <end position="56"/>
    </location>
</feature>
<feature type="transmembrane region" description="Helical" evidence="7">
    <location>
        <begin position="180"/>
        <end position="199"/>
    </location>
</feature>
<organism evidence="9 10">
    <name type="scientific">Paenibacillus sediminis</name>
    <dbReference type="NCBI Taxonomy" id="664909"/>
    <lineage>
        <taxon>Bacteria</taxon>
        <taxon>Bacillati</taxon>
        <taxon>Bacillota</taxon>
        <taxon>Bacilli</taxon>
        <taxon>Bacillales</taxon>
        <taxon>Paenibacillaceae</taxon>
        <taxon>Paenibacillus</taxon>
    </lineage>
</organism>
<dbReference type="Proteomes" id="UP001519273">
    <property type="component" value="Unassembled WGS sequence"/>
</dbReference>
<proteinExistence type="inferred from homology"/>
<dbReference type="Pfam" id="PF00892">
    <property type="entry name" value="EamA"/>
    <property type="match status" value="2"/>
</dbReference>
<keyword evidence="3" id="KW-1003">Cell membrane</keyword>
<keyword evidence="6 7" id="KW-0472">Membrane</keyword>
<feature type="domain" description="EamA" evidence="8">
    <location>
        <begin position="9"/>
        <end position="140"/>
    </location>
</feature>
<dbReference type="SUPFAM" id="SSF103481">
    <property type="entry name" value="Multidrug resistance efflux transporter EmrE"/>
    <property type="match status" value="2"/>
</dbReference>
<evidence type="ECO:0000256" key="6">
    <source>
        <dbReference type="ARBA" id="ARBA00023136"/>
    </source>
</evidence>
<evidence type="ECO:0000259" key="8">
    <source>
        <dbReference type="Pfam" id="PF00892"/>
    </source>
</evidence>
<dbReference type="InterPro" id="IPR000620">
    <property type="entry name" value="EamA_dom"/>
</dbReference>
<keyword evidence="4 7" id="KW-0812">Transmembrane</keyword>
<feature type="transmembrane region" description="Helical" evidence="7">
    <location>
        <begin position="124"/>
        <end position="142"/>
    </location>
</feature>
<evidence type="ECO:0000256" key="2">
    <source>
        <dbReference type="ARBA" id="ARBA00007362"/>
    </source>
</evidence>
<sequence>MGKLSRTQTILMIAFLVIVWGVNWPLSKIALQYTPPVLFSGMRTFLGGLLLLIVAVPRFQKLNLRETWYIYLLSSLFNVVLYYGLQTIGLRYLPAGLFSAIVFLQPVLVGLFSWMWLEEKMYGLKIVGLILGFAGVGIISSSGVSGHISIPGILLALGSALSWALGTVYVKKTSGMVDSIWLVTIQLIVGGLFMTIIGSGVESWSEISWNASYIICLLFISIFVIAIGWIVFYKLIDSGEASKIASYTFLIPLVAILIGTIFMNEPFTMTLLVGLILILVSIYFVNRTPRKRA</sequence>
<feature type="transmembrane region" description="Helical" evidence="7">
    <location>
        <begin position="9"/>
        <end position="26"/>
    </location>
</feature>
<accession>A0ABS4H0U9</accession>
<feature type="transmembrane region" description="Helical" evidence="7">
    <location>
        <begin position="148"/>
        <end position="168"/>
    </location>
</feature>
<feature type="transmembrane region" description="Helical" evidence="7">
    <location>
        <begin position="244"/>
        <end position="263"/>
    </location>
</feature>
<feature type="transmembrane region" description="Helical" evidence="7">
    <location>
        <begin position="68"/>
        <end position="85"/>
    </location>
</feature>
<reference evidence="9 10" key="1">
    <citation type="submission" date="2021-03" db="EMBL/GenBank/DDBJ databases">
        <title>Genomic Encyclopedia of Type Strains, Phase IV (KMG-IV): sequencing the most valuable type-strain genomes for metagenomic binning, comparative biology and taxonomic classification.</title>
        <authorList>
            <person name="Goeker M."/>
        </authorList>
    </citation>
    <scope>NUCLEOTIDE SEQUENCE [LARGE SCALE GENOMIC DNA]</scope>
    <source>
        <strain evidence="9 10">DSM 23491</strain>
    </source>
</reference>